<proteinExistence type="predicted"/>
<keyword evidence="3" id="KW-1185">Reference proteome</keyword>
<dbReference type="AlphaFoldDB" id="A0A941I295"/>
<evidence type="ECO:0000313" key="3">
    <source>
        <dbReference type="Proteomes" id="UP000680158"/>
    </source>
</evidence>
<comment type="caution">
    <text evidence="2">The sequence shown here is derived from an EMBL/GenBank/DDBJ whole genome shotgun (WGS) entry which is preliminary data.</text>
</comment>
<name>A0A941I295_9BURK</name>
<sequence>MKRLLSILFCCSLFILAGCQKNVQVRFDSVYFFQTEEDLQKKKINLEQLSQYTRNLQTQVAKVMQKGQTTPGNGYVVVAVRSDQEVAVWLDMEPVLHEYYDYEIVEAIKKMRPFDVDTGIVVFAIKMAIDTPKHTTKAIPEPKDWIDAKKKVGDPNDVEQVVLSIWPEE</sequence>
<dbReference type="RefSeq" id="WP_189345447.1">
    <property type="nucleotide sequence ID" value="NZ_JAGSPM010000002.1"/>
</dbReference>
<dbReference type="EMBL" id="JAGSPM010000002">
    <property type="protein sequence ID" value="MBR7745715.1"/>
    <property type="molecule type" value="Genomic_DNA"/>
</dbReference>
<evidence type="ECO:0000313" key="2">
    <source>
        <dbReference type="EMBL" id="MBR7745715.1"/>
    </source>
</evidence>
<evidence type="ECO:0008006" key="4">
    <source>
        <dbReference type="Google" id="ProtNLM"/>
    </source>
</evidence>
<dbReference type="Proteomes" id="UP000680158">
    <property type="component" value="Unassembled WGS sequence"/>
</dbReference>
<reference evidence="2 3" key="1">
    <citation type="submission" date="2021-04" db="EMBL/GenBank/DDBJ databases">
        <title>novel species isolated from subtropical streams in China.</title>
        <authorList>
            <person name="Lu H."/>
        </authorList>
    </citation>
    <scope>NUCLEOTIDE SEQUENCE [LARGE SCALE GENOMIC DNA]</scope>
    <source>
        <strain evidence="2 3">BYS107W</strain>
    </source>
</reference>
<feature type="chain" id="PRO_5037989986" description="DUF4136 domain-containing protein" evidence="1">
    <location>
        <begin position="18"/>
        <end position="169"/>
    </location>
</feature>
<dbReference type="PROSITE" id="PS51257">
    <property type="entry name" value="PROKAR_LIPOPROTEIN"/>
    <property type="match status" value="1"/>
</dbReference>
<feature type="signal peptide" evidence="1">
    <location>
        <begin position="1"/>
        <end position="17"/>
    </location>
</feature>
<accession>A0A941I295</accession>
<evidence type="ECO:0000256" key="1">
    <source>
        <dbReference type="SAM" id="SignalP"/>
    </source>
</evidence>
<gene>
    <name evidence="2" type="ORF">KDM92_03925</name>
</gene>
<organism evidence="2 3">
    <name type="scientific">Undibacterium baiyunense</name>
    <dbReference type="NCBI Taxonomy" id="2828731"/>
    <lineage>
        <taxon>Bacteria</taxon>
        <taxon>Pseudomonadati</taxon>
        <taxon>Pseudomonadota</taxon>
        <taxon>Betaproteobacteria</taxon>
        <taxon>Burkholderiales</taxon>
        <taxon>Oxalobacteraceae</taxon>
        <taxon>Undibacterium</taxon>
    </lineage>
</organism>
<protein>
    <recommendedName>
        <fullName evidence="4">DUF4136 domain-containing protein</fullName>
    </recommendedName>
</protein>
<keyword evidence="1" id="KW-0732">Signal</keyword>